<comment type="caution">
    <text evidence="2">The sequence shown here is derived from an EMBL/GenBank/DDBJ whole genome shotgun (WGS) entry which is preliminary data.</text>
</comment>
<keyword evidence="3" id="KW-1185">Reference proteome</keyword>
<keyword evidence="1" id="KW-1133">Transmembrane helix</keyword>
<keyword evidence="1" id="KW-0812">Transmembrane</keyword>
<sequence length="151" mass="17297">MELNKTVRAMTLDEQKSLKKSTWIILLILPVFFLFLWVAYSFPSLPFVMRAAAVGIPAMAVLIFTQHHFKKLKDLSTSEVEEYHGIVNKKVDFKRYNRIGSRRNKSETRYILLAGKKFRLSRKQMAKCTESKEAIVVVAPMSQVVLSVSTA</sequence>
<dbReference type="EMBL" id="QKZR01000001">
    <property type="protein sequence ID" value="PZX43447.1"/>
    <property type="molecule type" value="Genomic_DNA"/>
</dbReference>
<keyword evidence="1" id="KW-0472">Membrane</keyword>
<reference evidence="2 3" key="1">
    <citation type="submission" date="2018-06" db="EMBL/GenBank/DDBJ databases">
        <title>Genomic Encyclopedia of Archaeal and Bacterial Type Strains, Phase II (KMG-II): from individual species to whole genera.</title>
        <authorList>
            <person name="Goeker M."/>
        </authorList>
    </citation>
    <scope>NUCLEOTIDE SEQUENCE [LARGE SCALE GENOMIC DNA]</scope>
    <source>
        <strain evidence="2 3">DSM 17205</strain>
    </source>
</reference>
<gene>
    <name evidence="2" type="ORF">LX97_00447</name>
</gene>
<protein>
    <submittedName>
        <fullName evidence="2">Uncharacterized protein</fullName>
    </submittedName>
</protein>
<name>A0ABX5Q073_9FLAO</name>
<feature type="transmembrane region" description="Helical" evidence="1">
    <location>
        <begin position="21"/>
        <end position="41"/>
    </location>
</feature>
<proteinExistence type="predicted"/>
<evidence type="ECO:0000256" key="1">
    <source>
        <dbReference type="SAM" id="Phobius"/>
    </source>
</evidence>
<feature type="transmembrane region" description="Helical" evidence="1">
    <location>
        <begin position="47"/>
        <end position="65"/>
    </location>
</feature>
<evidence type="ECO:0000313" key="3">
    <source>
        <dbReference type="Proteomes" id="UP000248584"/>
    </source>
</evidence>
<organism evidence="2 3">
    <name type="scientific">Nonlabens dokdonensis</name>
    <dbReference type="NCBI Taxonomy" id="328515"/>
    <lineage>
        <taxon>Bacteria</taxon>
        <taxon>Pseudomonadati</taxon>
        <taxon>Bacteroidota</taxon>
        <taxon>Flavobacteriia</taxon>
        <taxon>Flavobacteriales</taxon>
        <taxon>Flavobacteriaceae</taxon>
        <taxon>Nonlabens</taxon>
    </lineage>
</organism>
<dbReference type="Proteomes" id="UP000248584">
    <property type="component" value="Unassembled WGS sequence"/>
</dbReference>
<evidence type="ECO:0000313" key="2">
    <source>
        <dbReference type="EMBL" id="PZX43447.1"/>
    </source>
</evidence>
<accession>A0ABX5Q073</accession>